<evidence type="ECO:0000313" key="3">
    <source>
        <dbReference type="EMBL" id="QSR24741.1"/>
    </source>
</evidence>
<dbReference type="Proteomes" id="UP000662818">
    <property type="component" value="Chromosome"/>
</dbReference>
<organism evidence="3 4">
    <name type="scientific">Nocardioides aromaticivorans</name>
    <dbReference type="NCBI Taxonomy" id="200618"/>
    <lineage>
        <taxon>Bacteria</taxon>
        <taxon>Bacillati</taxon>
        <taxon>Actinomycetota</taxon>
        <taxon>Actinomycetes</taxon>
        <taxon>Propionibacteriales</taxon>
        <taxon>Nocardioidaceae</taxon>
        <taxon>Nocardioides</taxon>
    </lineage>
</organism>
<dbReference type="InterPro" id="IPR025965">
    <property type="entry name" value="FlgD/Vpr_Ig-like"/>
</dbReference>
<dbReference type="Gene3D" id="2.60.40.4070">
    <property type="match status" value="1"/>
</dbReference>
<feature type="domain" description="FlgD/Vpr Ig-like" evidence="2">
    <location>
        <begin position="148"/>
        <end position="214"/>
    </location>
</feature>
<accession>A0ABX7PFP8</accession>
<gene>
    <name evidence="3" type="ORF">CFH99_03805</name>
</gene>
<evidence type="ECO:0000256" key="1">
    <source>
        <dbReference type="SAM" id="SignalP"/>
    </source>
</evidence>
<dbReference type="Pfam" id="PF13860">
    <property type="entry name" value="FlgD_ig"/>
    <property type="match status" value="1"/>
</dbReference>
<sequence length="345" mass="37279">MSVLVRRLVLLLATLACMSAVMAVVSVPARAATNPVLIAPVDGSQVELGFTGPIQLDMGDSGDWFDVRVAGPSGVIAETTLYGYDSVEEFSVPALVEGGDYRVQVSSSTTAGWTTIGTFSAPWAPLSLGDPVVSPATFYPIVRDGYRDRVGFSITLNQHAEVTTIVRNSAGRTVRIFSQELHRGRRTVYWNGLTNAGAKVPAGRYRITLEAQNGAGESRSVSRVVTATTAVVTRTATKRRNATQASPATRGSCYITWEDGSAELDCWGGRYARLSFGFAIPASAWEISWSVSGERSALDRCCDGSIRKSGSRPSQTRYVVAATVTGWRAYWVHSATLRYKYRARI</sequence>
<dbReference type="RefSeq" id="WP_207008635.1">
    <property type="nucleotide sequence ID" value="NZ_CP022295.1"/>
</dbReference>
<protein>
    <recommendedName>
        <fullName evidence="2">FlgD/Vpr Ig-like domain-containing protein</fullName>
    </recommendedName>
</protein>
<name>A0ABX7PFP8_9ACTN</name>
<keyword evidence="4" id="KW-1185">Reference proteome</keyword>
<reference evidence="3 4" key="1">
    <citation type="submission" date="2017-06" db="EMBL/GenBank/DDBJ databases">
        <title>Complete Genome Sequence of the Soil Carbazole-Degrading Bacterium Nocardioides aromaticivorans IC177.</title>
        <authorList>
            <person name="Vejarano F."/>
            <person name="Suzuki-Minakuchi C."/>
            <person name="Ohtsubo Y."/>
            <person name="Tsuda M."/>
            <person name="Okada K."/>
            <person name="Nojiri H."/>
        </authorList>
    </citation>
    <scope>NUCLEOTIDE SEQUENCE [LARGE SCALE GENOMIC DNA]</scope>
    <source>
        <strain evidence="3 4">IC177</strain>
    </source>
</reference>
<evidence type="ECO:0000313" key="4">
    <source>
        <dbReference type="Proteomes" id="UP000662818"/>
    </source>
</evidence>
<dbReference type="EMBL" id="CP022295">
    <property type="protein sequence ID" value="QSR24741.1"/>
    <property type="molecule type" value="Genomic_DNA"/>
</dbReference>
<feature type="signal peptide" evidence="1">
    <location>
        <begin position="1"/>
        <end position="23"/>
    </location>
</feature>
<keyword evidence="1" id="KW-0732">Signal</keyword>
<proteinExistence type="predicted"/>
<evidence type="ECO:0000259" key="2">
    <source>
        <dbReference type="Pfam" id="PF13860"/>
    </source>
</evidence>
<feature type="chain" id="PRO_5046719793" description="FlgD/Vpr Ig-like domain-containing protein" evidence="1">
    <location>
        <begin position="24"/>
        <end position="345"/>
    </location>
</feature>